<evidence type="ECO:0000256" key="2">
    <source>
        <dbReference type="ARBA" id="ARBA00022475"/>
    </source>
</evidence>
<evidence type="ECO:0000313" key="12">
    <source>
        <dbReference type="EMBL" id="MCH6266587.1"/>
    </source>
</evidence>
<feature type="transmembrane region" description="Helical" evidence="8">
    <location>
        <begin position="12"/>
        <end position="31"/>
    </location>
</feature>
<keyword evidence="4 6" id="KW-0807">Transducer</keyword>
<feature type="domain" description="Methyl-accepting transducer" evidence="9">
    <location>
        <begin position="276"/>
        <end position="512"/>
    </location>
</feature>
<dbReference type="SMART" id="SM00304">
    <property type="entry name" value="HAMP"/>
    <property type="match status" value="1"/>
</dbReference>
<dbReference type="AlphaFoldDB" id="A0A942T322"/>
<keyword evidence="8" id="KW-1133">Transmembrane helix</keyword>
<dbReference type="SUPFAM" id="SSF58104">
    <property type="entry name" value="Methyl-accepting chemotaxis protein (MCP) signaling domain"/>
    <property type="match status" value="1"/>
</dbReference>
<evidence type="ECO:0000256" key="4">
    <source>
        <dbReference type="ARBA" id="ARBA00023224"/>
    </source>
</evidence>
<dbReference type="SMART" id="SM00283">
    <property type="entry name" value="MA"/>
    <property type="match status" value="1"/>
</dbReference>
<dbReference type="GO" id="GO:0007165">
    <property type="term" value="P:signal transduction"/>
    <property type="evidence" value="ECO:0007669"/>
    <property type="project" value="UniProtKB-KW"/>
</dbReference>
<evidence type="ECO:0000313" key="11">
    <source>
        <dbReference type="EMBL" id="MBS4184228.1"/>
    </source>
</evidence>
<dbReference type="GO" id="GO:0005886">
    <property type="term" value="C:plasma membrane"/>
    <property type="evidence" value="ECO:0007669"/>
    <property type="project" value="UniProtKB-SubCell"/>
</dbReference>
<dbReference type="InterPro" id="IPR024478">
    <property type="entry name" value="HlyB_4HB_MCP"/>
</dbReference>
<evidence type="ECO:0000256" key="1">
    <source>
        <dbReference type="ARBA" id="ARBA00004236"/>
    </source>
</evidence>
<keyword evidence="2" id="KW-1003">Cell membrane</keyword>
<dbReference type="PROSITE" id="PS50111">
    <property type="entry name" value="CHEMOTAXIS_TRANSDUC_2"/>
    <property type="match status" value="1"/>
</dbReference>
<dbReference type="FunFam" id="1.10.287.950:FF:000001">
    <property type="entry name" value="Methyl-accepting chemotaxis sensory transducer"/>
    <property type="match status" value="1"/>
</dbReference>
<evidence type="ECO:0000256" key="3">
    <source>
        <dbReference type="ARBA" id="ARBA00023136"/>
    </source>
</evidence>
<dbReference type="InterPro" id="IPR003660">
    <property type="entry name" value="HAMP_dom"/>
</dbReference>
<dbReference type="CDD" id="cd11386">
    <property type="entry name" value="MCP_signal"/>
    <property type="match status" value="1"/>
</dbReference>
<keyword evidence="13" id="KW-1185">Reference proteome</keyword>
<evidence type="ECO:0000259" key="9">
    <source>
        <dbReference type="PROSITE" id="PS50111"/>
    </source>
</evidence>
<dbReference type="RefSeq" id="WP_213144130.1">
    <property type="nucleotide sequence ID" value="NZ_JAGYPE020000022.1"/>
</dbReference>
<evidence type="ECO:0000256" key="7">
    <source>
        <dbReference type="SAM" id="Coils"/>
    </source>
</evidence>
<proteinExistence type="inferred from homology"/>
<gene>
    <name evidence="12" type="ORF">KHB02_013740</name>
    <name evidence="11" type="ORF">KHB02_22800</name>
</gene>
<accession>A0A942T322</accession>
<keyword evidence="3 8" id="KW-0472">Membrane</keyword>
<dbReference type="Proteomes" id="UP000677265">
    <property type="component" value="Unassembled WGS sequence"/>
</dbReference>
<dbReference type="CDD" id="cd06225">
    <property type="entry name" value="HAMP"/>
    <property type="match status" value="1"/>
</dbReference>
<comment type="caution">
    <text evidence="11">The sequence shown here is derived from an EMBL/GenBank/DDBJ whole genome shotgun (WGS) entry which is preliminary data.</text>
</comment>
<dbReference type="PANTHER" id="PTHR32089">
    <property type="entry name" value="METHYL-ACCEPTING CHEMOTAXIS PROTEIN MCPB"/>
    <property type="match status" value="1"/>
</dbReference>
<dbReference type="EMBL" id="JAGYPE010000004">
    <property type="protein sequence ID" value="MBS4184228.1"/>
    <property type="molecule type" value="Genomic_DNA"/>
</dbReference>
<dbReference type="InterPro" id="IPR004089">
    <property type="entry name" value="MCPsignal_dom"/>
</dbReference>
<feature type="transmembrane region" description="Helical" evidence="8">
    <location>
        <begin position="184"/>
        <end position="206"/>
    </location>
</feature>
<dbReference type="Pfam" id="PF12729">
    <property type="entry name" value="4HB_MCP_1"/>
    <property type="match status" value="1"/>
</dbReference>
<dbReference type="PROSITE" id="PS50885">
    <property type="entry name" value="HAMP"/>
    <property type="match status" value="1"/>
</dbReference>
<sequence length="563" mass="61690">MKWTLNRKLLSGFLVVIAILIMTIGVSYYQISTINDNYSFLIQDKAKKSVDIKALQVASKDEVIAMRGYVILGNEQALQDYNLAHKEFQKQYENLLDRLQMPQAIQMLKDFKKTENEYNQMAQQVFELHKENKTDELMALVASRSDLLKRFDEQADKLSIYQNEILENGIKENSVKANNTKVQITLLGIIAVLLGIGTAIIMGRLITRPLVTIANTANRISKGDLTVNEIKVKNKDELGGLAKVFNQMVINLRQLIDQVNLNSIQVASSAEELAASAEQTTQASNQIAASIQEIASGSESAEQGANESSIAMNEMMIGIREVASSTSSVSELALETSKEANNGSDSLQKVTQQMDTINKVVDDSTSAVKHLGEHSKEIGKIVEVITSIAEQTNLLALNAAIESARAGEHGRGFAVVADEVRKLAEQSKNSAEQIAELIKIIQKDTVVAIDVMDKGTQEVKVGMEVVHEAEEGFKKILTLIEQVTAQIQETSAASEEMSASVEQVNASIQRIANVARISTNNTHSVASASEEQLAAMEQITISVTELARMADDLQNHVGQFKVK</sequence>
<dbReference type="PANTHER" id="PTHR32089:SF112">
    <property type="entry name" value="LYSOZYME-LIKE PROTEIN-RELATED"/>
    <property type="match status" value="1"/>
</dbReference>
<comment type="subcellular location">
    <subcellularLocation>
        <location evidence="1">Cell membrane</location>
    </subcellularLocation>
</comment>
<comment type="similarity">
    <text evidence="5">Belongs to the methyl-accepting chemotaxis (MCP) protein family.</text>
</comment>
<dbReference type="GO" id="GO:0006935">
    <property type="term" value="P:chemotaxis"/>
    <property type="evidence" value="ECO:0007669"/>
    <property type="project" value="UniProtKB-ARBA"/>
</dbReference>
<dbReference type="Pfam" id="PF00015">
    <property type="entry name" value="MCPsignal"/>
    <property type="match status" value="1"/>
</dbReference>
<evidence type="ECO:0000256" key="8">
    <source>
        <dbReference type="SAM" id="Phobius"/>
    </source>
</evidence>
<name>A0A942T322_9BACI</name>
<reference evidence="11" key="1">
    <citation type="submission" date="2021-05" db="EMBL/GenBank/DDBJ databases">
        <title>Novel Bacillus species.</title>
        <authorList>
            <person name="Liu G."/>
        </authorList>
    </citation>
    <scope>NUCLEOTIDE SEQUENCE</scope>
    <source>
        <strain evidence="11 13">FJAT-50051</strain>
    </source>
</reference>
<dbReference type="Gene3D" id="1.10.287.950">
    <property type="entry name" value="Methyl-accepting chemotaxis protein"/>
    <property type="match status" value="1"/>
</dbReference>
<dbReference type="Gene3D" id="6.10.340.10">
    <property type="match status" value="1"/>
</dbReference>
<dbReference type="EMBL" id="JAGYPE020000022">
    <property type="protein sequence ID" value="MCH6266587.1"/>
    <property type="molecule type" value="Genomic_DNA"/>
</dbReference>
<evidence type="ECO:0000259" key="10">
    <source>
        <dbReference type="PROSITE" id="PS50885"/>
    </source>
</evidence>
<keyword evidence="8" id="KW-0812">Transmembrane</keyword>
<feature type="domain" description="HAMP" evidence="10">
    <location>
        <begin position="204"/>
        <end position="257"/>
    </location>
</feature>
<evidence type="ECO:0000256" key="6">
    <source>
        <dbReference type="PROSITE-ProRule" id="PRU00284"/>
    </source>
</evidence>
<feature type="coiled-coil region" evidence="7">
    <location>
        <begin position="78"/>
        <end position="131"/>
    </location>
</feature>
<dbReference type="Pfam" id="PF00672">
    <property type="entry name" value="HAMP"/>
    <property type="match status" value="1"/>
</dbReference>
<evidence type="ECO:0000313" key="13">
    <source>
        <dbReference type="Proteomes" id="UP000677265"/>
    </source>
</evidence>
<keyword evidence="7" id="KW-0175">Coiled coil</keyword>
<protein>
    <submittedName>
        <fullName evidence="11">Methyl-accepting chemotaxis protein</fullName>
    </submittedName>
</protein>
<organism evidence="11">
    <name type="scientific">Neobacillus citreus</name>
    <dbReference type="NCBI Taxonomy" id="2833578"/>
    <lineage>
        <taxon>Bacteria</taxon>
        <taxon>Bacillati</taxon>
        <taxon>Bacillota</taxon>
        <taxon>Bacilli</taxon>
        <taxon>Bacillales</taxon>
        <taxon>Bacillaceae</taxon>
        <taxon>Neobacillus</taxon>
    </lineage>
</organism>
<evidence type="ECO:0000256" key="5">
    <source>
        <dbReference type="ARBA" id="ARBA00029447"/>
    </source>
</evidence>